<accession>A0A165JFR2</accession>
<organism evidence="1 2">
    <name type="scientific">Exidia glandulosa HHB12029</name>
    <dbReference type="NCBI Taxonomy" id="1314781"/>
    <lineage>
        <taxon>Eukaryota</taxon>
        <taxon>Fungi</taxon>
        <taxon>Dikarya</taxon>
        <taxon>Basidiomycota</taxon>
        <taxon>Agaricomycotina</taxon>
        <taxon>Agaricomycetes</taxon>
        <taxon>Auriculariales</taxon>
        <taxon>Exidiaceae</taxon>
        <taxon>Exidia</taxon>
    </lineage>
</organism>
<protein>
    <submittedName>
        <fullName evidence="1">Uncharacterized protein</fullName>
    </submittedName>
</protein>
<dbReference type="AlphaFoldDB" id="A0A165JFR2"/>
<dbReference type="EMBL" id="KV425967">
    <property type="protein sequence ID" value="KZV94774.1"/>
    <property type="molecule type" value="Genomic_DNA"/>
</dbReference>
<evidence type="ECO:0000313" key="1">
    <source>
        <dbReference type="EMBL" id="KZV94774.1"/>
    </source>
</evidence>
<proteinExistence type="predicted"/>
<evidence type="ECO:0000313" key="2">
    <source>
        <dbReference type="Proteomes" id="UP000077266"/>
    </source>
</evidence>
<dbReference type="InParanoid" id="A0A165JFR2"/>
<reference evidence="1 2" key="1">
    <citation type="journal article" date="2016" name="Mol. Biol. Evol.">
        <title>Comparative Genomics of Early-Diverging Mushroom-Forming Fungi Provides Insights into the Origins of Lignocellulose Decay Capabilities.</title>
        <authorList>
            <person name="Nagy L.G."/>
            <person name="Riley R."/>
            <person name="Tritt A."/>
            <person name="Adam C."/>
            <person name="Daum C."/>
            <person name="Floudas D."/>
            <person name="Sun H."/>
            <person name="Yadav J.S."/>
            <person name="Pangilinan J."/>
            <person name="Larsson K.H."/>
            <person name="Matsuura K."/>
            <person name="Barry K."/>
            <person name="Labutti K."/>
            <person name="Kuo R."/>
            <person name="Ohm R.A."/>
            <person name="Bhattacharya S.S."/>
            <person name="Shirouzu T."/>
            <person name="Yoshinaga Y."/>
            <person name="Martin F.M."/>
            <person name="Grigoriev I.V."/>
            <person name="Hibbett D.S."/>
        </authorList>
    </citation>
    <scope>NUCLEOTIDE SEQUENCE [LARGE SCALE GENOMIC DNA]</scope>
    <source>
        <strain evidence="1 2">HHB12029</strain>
    </source>
</reference>
<name>A0A165JFR2_EXIGL</name>
<sequence length="380" mass="41845">MEPALDPVDPECHPLAWNALLQLEPPPNSPVAALRAELLSSFFSSEEATTLCNEGRDIAQTARNGIFLLPESPQSFRDVCVVLESLLGDDGLIWAQVQDIVISWLIPDDTATYTTQQSVLTQCYIQPILQRSPNLRLLILPFGLVVRPASGIEVAQNLTPKVLETLNEVMRHLYGQAHAVAVESFRRILNSGADARFGAVAGPGRFIESLLTSPDFPSATPIAVYVWKEELDPELLDLLVRLDERKQLYTLHIPLTGESLGSWTFTNLEELGITVELGNGISTLERFAFLKRTVPNCPNLRTLRITRIAGSEMSHLEKINLPLAASVAPIFDSLLVMYTSDGEAGTLCEVYVDRHCAWRRVDGENYGLPPTVTSSTAASR</sequence>
<dbReference type="Proteomes" id="UP000077266">
    <property type="component" value="Unassembled WGS sequence"/>
</dbReference>
<gene>
    <name evidence="1" type="ORF">EXIGLDRAFT_834746</name>
</gene>
<keyword evidence="2" id="KW-1185">Reference proteome</keyword>